<dbReference type="PANTHER" id="PTHR10983">
    <property type="entry name" value="1-ACYLGLYCEROL-3-PHOSPHATE ACYLTRANSFERASE-RELATED"/>
    <property type="match status" value="1"/>
</dbReference>
<evidence type="ECO:0000259" key="6">
    <source>
        <dbReference type="SMART" id="SM00563"/>
    </source>
</evidence>
<dbReference type="Proteomes" id="UP000777482">
    <property type="component" value="Unassembled WGS sequence"/>
</dbReference>
<feature type="compositionally biased region" description="Gly residues" evidence="4">
    <location>
        <begin position="384"/>
        <end position="396"/>
    </location>
</feature>
<dbReference type="SUPFAM" id="SSF69593">
    <property type="entry name" value="Glycerol-3-phosphate (1)-acyltransferase"/>
    <property type="match status" value="1"/>
</dbReference>
<dbReference type="GO" id="GO:0016746">
    <property type="term" value="F:acyltransferase activity"/>
    <property type="evidence" value="ECO:0007669"/>
    <property type="project" value="UniProtKB-KW"/>
</dbReference>
<keyword evidence="2" id="KW-0808">Transferase</keyword>
<organism evidence="7 8">
    <name type="scientific">Rhodotorula mucilaginosa</name>
    <name type="common">Yeast</name>
    <name type="synonym">Rhodotorula rubra</name>
    <dbReference type="NCBI Taxonomy" id="5537"/>
    <lineage>
        <taxon>Eukaryota</taxon>
        <taxon>Fungi</taxon>
        <taxon>Dikarya</taxon>
        <taxon>Basidiomycota</taxon>
        <taxon>Pucciniomycotina</taxon>
        <taxon>Microbotryomycetes</taxon>
        <taxon>Sporidiobolales</taxon>
        <taxon>Sporidiobolaceae</taxon>
        <taxon>Rhodotorula</taxon>
    </lineage>
</organism>
<dbReference type="GO" id="GO:0036149">
    <property type="term" value="P:phosphatidylinositol acyl-chain remodeling"/>
    <property type="evidence" value="ECO:0007669"/>
    <property type="project" value="TreeGrafter"/>
</dbReference>
<accession>A0A9P6VTL0</accession>
<feature type="transmembrane region" description="Helical" evidence="5">
    <location>
        <begin position="38"/>
        <end position="63"/>
    </location>
</feature>
<sequence>MASRGLGKQQPPLWSLPVSQRPPLSLASLLTVTLPLTVGFIVVFDVGILATVLLLVLLYPLYYGSIRTRRTYRQLGKRAFGRLLVLIVRWFSPTELVLSAGRGHDQGEDWIERDTDGKLVSLKLPEKALWISNHTTLTDWIYLWILAYLSRDGDHSASLFISLKNSLRRIPIVGSACQLFGFIFMARKWATDKEPLARQLDEIARENARIGEPMALLLFPEGTIVTANTRGISKKYADKTQIADFKHLLLPRSTGLFFALRQLARTTPSLRLVDITVGYPLPRSSPSTSASPIYASDFYTLPSVLLSHIAPPELHMHIRAFSLSEIPLGELDAVDAADGEGTEDEKRAFERWLYDRWAEKDALLEQFRTRGTFVAGGVGVGVGKRGERGNGSGGNGATSAGIHASSDDDDDDSDDEERRGEYRWPVSLRQPSWEIPAAFQFGWPFLVAYLLWTRRRDIFASIVSILLWVFVRLAGDGQVQSIGKTDL</sequence>
<keyword evidence="5" id="KW-0472">Membrane</keyword>
<dbReference type="AlphaFoldDB" id="A0A9P6VTL0"/>
<feature type="region of interest" description="Disordered" evidence="4">
    <location>
        <begin position="384"/>
        <end position="419"/>
    </location>
</feature>
<feature type="transmembrane region" description="Helical" evidence="5">
    <location>
        <begin position="458"/>
        <end position="475"/>
    </location>
</feature>
<evidence type="ECO:0000256" key="5">
    <source>
        <dbReference type="SAM" id="Phobius"/>
    </source>
</evidence>
<dbReference type="PANTHER" id="PTHR10983:SF16">
    <property type="entry name" value="LYSOCARDIOLIPIN ACYLTRANSFERASE 1"/>
    <property type="match status" value="1"/>
</dbReference>
<dbReference type="EMBL" id="PUHQ01000122">
    <property type="protein sequence ID" value="KAG0655366.1"/>
    <property type="molecule type" value="Genomic_DNA"/>
</dbReference>
<feature type="domain" description="Phospholipid/glycerol acyltransferase" evidence="6">
    <location>
        <begin position="128"/>
        <end position="257"/>
    </location>
</feature>
<dbReference type="CDD" id="cd07990">
    <property type="entry name" value="LPLAT_LCLAT1-like"/>
    <property type="match status" value="1"/>
</dbReference>
<proteinExistence type="inferred from homology"/>
<dbReference type="InterPro" id="IPR002123">
    <property type="entry name" value="Plipid/glycerol_acylTrfase"/>
</dbReference>
<comment type="similarity">
    <text evidence="1">Belongs to the 1-acyl-sn-glycerol-3-phosphate acyltransferase family.</text>
</comment>
<evidence type="ECO:0000256" key="1">
    <source>
        <dbReference type="ARBA" id="ARBA00008655"/>
    </source>
</evidence>
<evidence type="ECO:0000256" key="3">
    <source>
        <dbReference type="ARBA" id="ARBA00023315"/>
    </source>
</evidence>
<name>A0A9P6VTL0_RHOMI</name>
<dbReference type="InterPro" id="IPR032098">
    <property type="entry name" value="Acyltransf_C"/>
</dbReference>
<evidence type="ECO:0000256" key="4">
    <source>
        <dbReference type="SAM" id="MobiDB-lite"/>
    </source>
</evidence>
<evidence type="ECO:0000256" key="2">
    <source>
        <dbReference type="ARBA" id="ARBA00022679"/>
    </source>
</evidence>
<dbReference type="GO" id="GO:0005783">
    <property type="term" value="C:endoplasmic reticulum"/>
    <property type="evidence" value="ECO:0007669"/>
    <property type="project" value="TreeGrafter"/>
</dbReference>
<comment type="caution">
    <text evidence="7">The sequence shown here is derived from an EMBL/GenBank/DDBJ whole genome shotgun (WGS) entry which is preliminary data.</text>
</comment>
<evidence type="ECO:0000313" key="8">
    <source>
        <dbReference type="Proteomes" id="UP000777482"/>
    </source>
</evidence>
<dbReference type="Pfam" id="PF01553">
    <property type="entry name" value="Acyltransferase"/>
    <property type="match status" value="1"/>
</dbReference>
<keyword evidence="5" id="KW-1133">Transmembrane helix</keyword>
<gene>
    <name evidence="7" type="ORF">C6P46_001022</name>
</gene>
<keyword evidence="5" id="KW-0812">Transmembrane</keyword>
<dbReference type="SMART" id="SM00563">
    <property type="entry name" value="PlsC"/>
    <property type="match status" value="1"/>
</dbReference>
<protein>
    <recommendedName>
        <fullName evidence="6">Phospholipid/glycerol acyltransferase domain-containing protein</fullName>
    </recommendedName>
</protein>
<keyword evidence="8" id="KW-1185">Reference proteome</keyword>
<dbReference type="OrthoDB" id="189226at2759"/>
<reference evidence="7 8" key="1">
    <citation type="submission" date="2020-11" db="EMBL/GenBank/DDBJ databases">
        <title>Kefir isolates.</title>
        <authorList>
            <person name="Marcisauskas S."/>
            <person name="Kim Y."/>
            <person name="Blasche S."/>
        </authorList>
    </citation>
    <scope>NUCLEOTIDE SEQUENCE [LARGE SCALE GENOMIC DNA]</scope>
    <source>
        <strain evidence="7 8">KR</strain>
    </source>
</reference>
<keyword evidence="3" id="KW-0012">Acyltransferase</keyword>
<dbReference type="Pfam" id="PF16076">
    <property type="entry name" value="Acyltransf_C"/>
    <property type="match status" value="1"/>
</dbReference>
<evidence type="ECO:0000313" key="7">
    <source>
        <dbReference type="EMBL" id="KAG0655366.1"/>
    </source>
</evidence>